<comment type="caution">
    <text evidence="8">Lacks conserved residue(s) required for the propagation of feature annotation.</text>
</comment>
<keyword evidence="5 8" id="KW-0560">Oxidoreductase</keyword>
<evidence type="ECO:0000256" key="6">
    <source>
        <dbReference type="ARBA" id="ARBA00023304"/>
    </source>
</evidence>
<evidence type="ECO:0000256" key="3">
    <source>
        <dbReference type="ARBA" id="ARBA00010318"/>
    </source>
</evidence>
<dbReference type="PANTHER" id="PTHR21371:SF1">
    <property type="entry name" value="KETOL-ACID REDUCTOISOMERASE, MITOCHONDRIAL"/>
    <property type="match status" value="1"/>
</dbReference>
<evidence type="ECO:0000256" key="8">
    <source>
        <dbReference type="PROSITE-ProRule" id="PRU01198"/>
    </source>
</evidence>
<dbReference type="Gene3D" id="3.40.50.720">
    <property type="entry name" value="NAD(P)-binding Rossmann-like Domain"/>
    <property type="match status" value="1"/>
</dbReference>
<dbReference type="InterPro" id="IPR036291">
    <property type="entry name" value="NAD(P)-bd_dom_sf"/>
</dbReference>
<keyword evidence="6 8" id="KW-0100">Branched-chain amino acid biosynthesis</keyword>
<gene>
    <name evidence="11" type="primary">ilvC</name>
    <name evidence="11" type="ORF">GCM10010123_12100</name>
</gene>
<evidence type="ECO:0000313" key="11">
    <source>
        <dbReference type="EMBL" id="GGJ83984.1"/>
    </source>
</evidence>
<feature type="domain" description="KARI N-terminal Rossmann" evidence="9">
    <location>
        <begin position="1"/>
        <end position="183"/>
    </location>
</feature>
<evidence type="ECO:0000259" key="10">
    <source>
        <dbReference type="PROSITE" id="PS51851"/>
    </source>
</evidence>
<dbReference type="Proteomes" id="UP000649739">
    <property type="component" value="Unassembled WGS sequence"/>
</dbReference>
<feature type="domain" description="KARI C-terminal knotted" evidence="10">
    <location>
        <begin position="184"/>
        <end position="328"/>
    </location>
</feature>
<dbReference type="Gene3D" id="6.10.240.10">
    <property type="match status" value="1"/>
</dbReference>
<dbReference type="InterPro" id="IPR008927">
    <property type="entry name" value="6-PGluconate_DH-like_C_sf"/>
</dbReference>
<sequence length="331" mass="34515">MTTPVYFDDDADLSLLTQRKVAVIGYGDHGAAHALCLRDSGVDVRMGLPPTSINRARAEDEGLPVATPAEAAAEADVVVMLAPLALQRFVYEQAIAPALAPGKALLFTDGFPIRYELIVPPPGIDVLLLAPMGDGALLRRQYLDGKGQPCLVAVEADESGGAWGLLLAYARAIGATRAGARATTFAAQAESTRFAEQALAGGTLELVRAGFTTLTSAGLSPDVAYLACVHQLKAVVDDLYAGGLAGVRGHASEVARFGAATRGPRVVGETAADELRRVLAELRDGTFVKEWLADEDAGRPKLTAADEAAAVHPVEPAGAALRATMSWLHDA</sequence>
<reference evidence="11" key="2">
    <citation type="submission" date="2020-09" db="EMBL/GenBank/DDBJ databases">
        <authorList>
            <person name="Sun Q."/>
            <person name="Ohkuma M."/>
        </authorList>
    </citation>
    <scope>NUCLEOTIDE SEQUENCE</scope>
    <source>
        <strain evidence="11">JCM 3090</strain>
    </source>
</reference>
<dbReference type="GO" id="GO:0004455">
    <property type="term" value="F:ketol-acid reductoisomerase activity"/>
    <property type="evidence" value="ECO:0007669"/>
    <property type="project" value="UniProtKB-UniRule"/>
</dbReference>
<dbReference type="AlphaFoldDB" id="A0A8J3B4E5"/>
<dbReference type="Pfam" id="PF07991">
    <property type="entry name" value="KARI_N"/>
    <property type="match status" value="1"/>
</dbReference>
<dbReference type="GO" id="GO:0009099">
    <property type="term" value="P:L-valine biosynthetic process"/>
    <property type="evidence" value="ECO:0007669"/>
    <property type="project" value="UniProtKB-UniRule"/>
</dbReference>
<evidence type="ECO:0000259" key="9">
    <source>
        <dbReference type="PROSITE" id="PS51850"/>
    </source>
</evidence>
<comment type="pathway">
    <text evidence="1">Amino-acid biosynthesis; L-valine biosynthesis; L-valine from pyruvate: step 2/4.</text>
</comment>
<dbReference type="UniPathway" id="UPA00049">
    <property type="reaction ID" value="UER00060"/>
</dbReference>
<dbReference type="PROSITE" id="PS51850">
    <property type="entry name" value="KARI_N"/>
    <property type="match status" value="1"/>
</dbReference>
<dbReference type="PROSITE" id="PS51851">
    <property type="entry name" value="KARI_C"/>
    <property type="match status" value="1"/>
</dbReference>
<dbReference type="SUPFAM" id="SSF48179">
    <property type="entry name" value="6-phosphogluconate dehydrogenase C-terminal domain-like"/>
    <property type="match status" value="1"/>
</dbReference>
<name>A0A8J3B4E5_9ACTN</name>
<evidence type="ECO:0000256" key="2">
    <source>
        <dbReference type="ARBA" id="ARBA00004885"/>
    </source>
</evidence>
<dbReference type="InterPro" id="IPR013023">
    <property type="entry name" value="KARI"/>
</dbReference>
<dbReference type="RefSeq" id="WP_189169042.1">
    <property type="nucleotide sequence ID" value="NZ_BMQB01000002.1"/>
</dbReference>
<dbReference type="Pfam" id="PF01450">
    <property type="entry name" value="KARI_C"/>
    <property type="match status" value="1"/>
</dbReference>
<dbReference type="NCBIfam" id="NF004017">
    <property type="entry name" value="PRK05479.1"/>
    <property type="match status" value="1"/>
</dbReference>
<dbReference type="UniPathway" id="UPA00047">
    <property type="reaction ID" value="UER00056"/>
</dbReference>
<proteinExistence type="inferred from homology"/>
<evidence type="ECO:0000256" key="4">
    <source>
        <dbReference type="ARBA" id="ARBA00022605"/>
    </source>
</evidence>
<dbReference type="SUPFAM" id="SSF51735">
    <property type="entry name" value="NAD(P)-binding Rossmann-fold domains"/>
    <property type="match status" value="1"/>
</dbReference>
<organism evidence="11 12">
    <name type="scientific">Pilimelia anulata</name>
    <dbReference type="NCBI Taxonomy" id="53371"/>
    <lineage>
        <taxon>Bacteria</taxon>
        <taxon>Bacillati</taxon>
        <taxon>Actinomycetota</taxon>
        <taxon>Actinomycetes</taxon>
        <taxon>Micromonosporales</taxon>
        <taxon>Micromonosporaceae</taxon>
        <taxon>Pilimelia</taxon>
    </lineage>
</organism>
<evidence type="ECO:0000256" key="7">
    <source>
        <dbReference type="NCBIfam" id="TIGR00465"/>
    </source>
</evidence>
<comment type="caution">
    <text evidence="11">The sequence shown here is derived from an EMBL/GenBank/DDBJ whole genome shotgun (WGS) entry which is preliminary data.</text>
</comment>
<accession>A0A8J3B4E5</accession>
<dbReference type="GO" id="GO:0009097">
    <property type="term" value="P:isoleucine biosynthetic process"/>
    <property type="evidence" value="ECO:0007669"/>
    <property type="project" value="UniProtKB-UniRule"/>
</dbReference>
<protein>
    <recommendedName>
        <fullName evidence="7">Ketol-acid reductoisomerase</fullName>
        <ecNumber evidence="7">1.1.1.86</ecNumber>
    </recommendedName>
</protein>
<dbReference type="NCBIfam" id="TIGR00465">
    <property type="entry name" value="ilvC"/>
    <property type="match status" value="1"/>
</dbReference>
<dbReference type="EMBL" id="BMQB01000002">
    <property type="protein sequence ID" value="GGJ83984.1"/>
    <property type="molecule type" value="Genomic_DNA"/>
</dbReference>
<evidence type="ECO:0000256" key="5">
    <source>
        <dbReference type="ARBA" id="ARBA00023002"/>
    </source>
</evidence>
<dbReference type="EC" id="1.1.1.86" evidence="7"/>
<dbReference type="GO" id="GO:0005829">
    <property type="term" value="C:cytosol"/>
    <property type="evidence" value="ECO:0007669"/>
    <property type="project" value="TreeGrafter"/>
</dbReference>
<comment type="pathway">
    <text evidence="2">Amino-acid biosynthesis; L-isoleucine biosynthesis; L-isoleucine from 2-oxobutanoate: step 2/4.</text>
</comment>
<keyword evidence="4 8" id="KW-0028">Amino-acid biosynthesis</keyword>
<evidence type="ECO:0000313" key="12">
    <source>
        <dbReference type="Proteomes" id="UP000649739"/>
    </source>
</evidence>
<reference evidence="11" key="1">
    <citation type="journal article" date="2014" name="Int. J. Syst. Evol. Microbiol.">
        <title>Complete genome sequence of Corynebacterium casei LMG S-19264T (=DSM 44701T), isolated from a smear-ripened cheese.</title>
        <authorList>
            <consortium name="US DOE Joint Genome Institute (JGI-PGF)"/>
            <person name="Walter F."/>
            <person name="Albersmeier A."/>
            <person name="Kalinowski J."/>
            <person name="Ruckert C."/>
        </authorList>
    </citation>
    <scope>NUCLEOTIDE SEQUENCE</scope>
    <source>
        <strain evidence="11">JCM 3090</strain>
    </source>
</reference>
<keyword evidence="12" id="KW-1185">Reference proteome</keyword>
<dbReference type="InterPro" id="IPR013116">
    <property type="entry name" value="KARI_N"/>
</dbReference>
<evidence type="ECO:0000256" key="1">
    <source>
        <dbReference type="ARBA" id="ARBA00004864"/>
    </source>
</evidence>
<comment type="similarity">
    <text evidence="3 8">Belongs to the ketol-acid reductoisomerase family.</text>
</comment>
<dbReference type="InterPro" id="IPR000506">
    <property type="entry name" value="KARI_C"/>
</dbReference>
<dbReference type="PANTHER" id="PTHR21371">
    <property type="entry name" value="KETOL-ACID REDUCTOISOMERASE, MITOCHONDRIAL"/>
    <property type="match status" value="1"/>
</dbReference>